<feature type="domain" description="Enoyl reductase (ER)" evidence="1">
    <location>
        <begin position="24"/>
        <end position="345"/>
    </location>
</feature>
<dbReference type="InterPro" id="IPR013149">
    <property type="entry name" value="ADH-like_C"/>
</dbReference>
<dbReference type="InterPro" id="IPR036291">
    <property type="entry name" value="NAD(P)-bd_dom_sf"/>
</dbReference>
<dbReference type="SUPFAM" id="SSF50129">
    <property type="entry name" value="GroES-like"/>
    <property type="match status" value="1"/>
</dbReference>
<dbReference type="InterPro" id="IPR052711">
    <property type="entry name" value="Zinc_ADH-like"/>
</dbReference>
<dbReference type="EMBL" id="BSSA01000030">
    <property type="protein sequence ID" value="GLW74031.1"/>
    <property type="molecule type" value="Genomic_DNA"/>
</dbReference>
<evidence type="ECO:0000259" key="1">
    <source>
        <dbReference type="SMART" id="SM00829"/>
    </source>
</evidence>
<dbReference type="Pfam" id="PF00107">
    <property type="entry name" value="ADH_zinc_N"/>
    <property type="match status" value="1"/>
</dbReference>
<sequence>MSPRTTTDVTAPARMRSYHVDSGAGIDGLTLREHPVPAPGPGQVLVAVRAVSPSYRDLLVLGGRYVLPVRPDVVPVAEGAGEVVALGPGVDTVLVGDRVTASLFPSWQDGPFGLLHLPQLGGTLDGLLTEYALLDAHALVPVPAHLSYAEAATLPCVAVTAWNALTGDGGLRPGQTVVTQGSGGVSLFALQLARALGARVVATTSGPAKAARLAALGADRVVDYRAEPDWPAAVRDATGGAGADRVVDVVGRLDESVRAVALGGHIAMVGFVSETAPPIDARRLFASGAVLRPVAVGSRAQFRELTKVVEQHRIRPVIDRSFPFDRAVDAFRHYASGSAFGKVVIELPPPAA</sequence>
<proteinExistence type="predicted"/>
<dbReference type="PANTHER" id="PTHR45033">
    <property type="match status" value="1"/>
</dbReference>
<evidence type="ECO:0000313" key="2">
    <source>
        <dbReference type="EMBL" id="GLW74031.1"/>
    </source>
</evidence>
<dbReference type="InterPro" id="IPR020843">
    <property type="entry name" value="ER"/>
</dbReference>
<dbReference type="AlphaFoldDB" id="A0A9W6QFI5"/>
<dbReference type="InterPro" id="IPR011032">
    <property type="entry name" value="GroES-like_sf"/>
</dbReference>
<accession>A0A9W6QFI5</accession>
<comment type="caution">
    <text evidence="2">The sequence shown here is derived from an EMBL/GenBank/DDBJ whole genome shotgun (WGS) entry which is preliminary data.</text>
</comment>
<reference evidence="2" key="1">
    <citation type="submission" date="2023-02" db="EMBL/GenBank/DDBJ databases">
        <title>Kitasatospora phosalacinea NBRC 14627.</title>
        <authorList>
            <person name="Ichikawa N."/>
            <person name="Sato H."/>
            <person name="Tonouchi N."/>
        </authorList>
    </citation>
    <scope>NUCLEOTIDE SEQUENCE</scope>
    <source>
        <strain evidence="2">NBRC 14627</strain>
    </source>
</reference>
<dbReference type="RefSeq" id="WP_352230333.1">
    <property type="nucleotide sequence ID" value="NZ_BSSA01000030.1"/>
</dbReference>
<dbReference type="Gene3D" id="3.90.180.10">
    <property type="entry name" value="Medium-chain alcohol dehydrogenases, catalytic domain"/>
    <property type="match status" value="1"/>
</dbReference>
<dbReference type="PANTHER" id="PTHR45033:SF2">
    <property type="entry name" value="ZINC-TYPE ALCOHOL DEHYDROGENASE-LIKE PROTEIN C1773.06C"/>
    <property type="match status" value="1"/>
</dbReference>
<dbReference type="GO" id="GO:0016491">
    <property type="term" value="F:oxidoreductase activity"/>
    <property type="evidence" value="ECO:0007669"/>
    <property type="project" value="InterPro"/>
</dbReference>
<dbReference type="SMART" id="SM00829">
    <property type="entry name" value="PKS_ER"/>
    <property type="match status" value="1"/>
</dbReference>
<gene>
    <name evidence="2" type="ORF">Kpho02_63290</name>
</gene>
<dbReference type="Proteomes" id="UP001165041">
    <property type="component" value="Unassembled WGS sequence"/>
</dbReference>
<dbReference type="Gene3D" id="3.40.50.720">
    <property type="entry name" value="NAD(P)-binding Rossmann-like Domain"/>
    <property type="match status" value="1"/>
</dbReference>
<evidence type="ECO:0000313" key="3">
    <source>
        <dbReference type="Proteomes" id="UP001165041"/>
    </source>
</evidence>
<dbReference type="InterPro" id="IPR013154">
    <property type="entry name" value="ADH-like_N"/>
</dbReference>
<name>A0A9W6QFI5_9ACTN</name>
<organism evidence="2 3">
    <name type="scientific">Kitasatospora phosalacinea</name>
    <dbReference type="NCBI Taxonomy" id="2065"/>
    <lineage>
        <taxon>Bacteria</taxon>
        <taxon>Bacillati</taxon>
        <taxon>Actinomycetota</taxon>
        <taxon>Actinomycetes</taxon>
        <taxon>Kitasatosporales</taxon>
        <taxon>Streptomycetaceae</taxon>
        <taxon>Kitasatospora</taxon>
    </lineage>
</organism>
<protein>
    <submittedName>
        <fullName evidence="2">NADPH:quinone oxidoreductase</fullName>
    </submittedName>
</protein>
<dbReference type="SUPFAM" id="SSF51735">
    <property type="entry name" value="NAD(P)-binding Rossmann-fold domains"/>
    <property type="match status" value="1"/>
</dbReference>
<dbReference type="CDD" id="cd08276">
    <property type="entry name" value="MDR7"/>
    <property type="match status" value="1"/>
</dbReference>
<dbReference type="Pfam" id="PF08240">
    <property type="entry name" value="ADH_N"/>
    <property type="match status" value="1"/>
</dbReference>